<evidence type="ECO:0000256" key="1">
    <source>
        <dbReference type="SAM" id="SignalP"/>
    </source>
</evidence>
<sequence>MVAVLLLAAIFLGVAVCIHRLRPLWEELACALLCKCLTRSLCGIKMGRALWVSRERRLLLTNVEVPGTLMDWLDLPYSCTKAHLRQVDLRFSWTNKERGAISIKVSGVAFTCATRQLPTPVGEDLLHKLQGKKDKWKRHAKLDAVEELLWGRKPRPSMKHRLCSAVGRTISSLLHDAQLLVEDMSIVITPEHPLMAHENKCSLPQSVGPGSIPNAVISHARGLQLECRRPNDANEHIVQMGLRGFTICILGDPLGSLYEQDTTVVPRWSAVLHAKLQYREGGGLRAINVRLAANALQLCFTPQAMRTWLSLRANAMHYLQHRRYRRRRPQVPVVLQPSVWWQHAIGAVLSERRDLLQQEAKPELSASQQWRVRQEYTAAYQGMQKAQRSAAHRLGLKKWSELDPLKGLEAQMSTAEVAECRWKAWAREKAGSETPLQREGVLDMLQKVLRLVNGQTAALSSTAPPTLHVNVTCPKITVQLRSSPSSSRSFSVSRMQHIRGQGSSLICQLSLHELQLAEERVSRVCCSLGSAGHSPKSCPQRVVKASIGGLNLSTAAEEAAAADMLQPKDAAPSCLATSPANTQAASDCQDFARLICVLSAVEGASSCKISLAPLDILSCQHSMLKVAAFAAEALPPPELSPLHMKVHVSLREVRLGEINIVLPCANSMSVAQPAKGGACIEAFFGDIDTGSGLVVEGKAPLIPQLTLYASLKQSIGRSNLGTYRRLLHLSFEASPLQLLLCGSALDRLSALSNGLHQAAQDSSITALISRRSLANLHEKAGSPAPEPYLRRANSGADSVHPLGSLSSWSSSASATIPALKFAAGLAAKERDRPAATERHKPKLEVALLLNLAVDCISIETVHHEAAFLLRLMGVRTSLALDSSAKNIRFGMDSVSVEDLAKDCSAPVILKGVPRCVSEQHSRPKGMLLHAFQAWSAGQSRLGSKEGMPPSPFSAQAESRTRVELSFDVSCLHITAFVGTAPLLALVSEDLHAHQIRDTRCQLPLDRTVTCGALRVLDAQRNKADYAELLYLGHNTEEKKSSSSSSLPAISIQQSVSNRRDGSLEAQLQVHCGDLKGIFLNRVVCDCAYFCQLLRDEAKRRWPPAHVPKTPLETDGAQSSCTVKVTVSGLQLSMPRHSWSRDMLSIVSPSVSMTIREGSVAAALTKPEILWASSVSADSKARSSKAPQRRIWHGGDLGVNVDTSRCQIRVSAPWVEAVYGAVQHELLMAILMENLYEPGRLRPPAEALLAVGEPLPAPATQTGALGVDHSRAPKWRIAVDVPVIQVAVESLPAANSAPGQGPSLAEVLLSGLHVEVTSHCCGSLSIIVCSDALDIWDAARQARQGASDDRQPAVISIGQRQVGQGRFGRPLVDALQRARSEEGSASSTQELHQGIAAEDDPQQGFYLEYVLQACPTPEAGAAPLPGPHVLEIILKGASLHWPYLARMDFVMAIVEAYSHCFIRPWTAPNPPGLSAAQADGPRQWMYINVILEDSRVLVPLRVREAAPMRVLNRQHRERQKQLQRQTDPGLLLAWKTLRQACMVGYFWGGDGERVLRINVLNLSATPSVKTARSRELVLPFKASADVKWHHPLARAADPAARRLTAICHLGTVRVQPTFSHVPLLQALHQHFKAGIDTFKPEKPLLLGPAALEAGSEQPRHTGYMRLDFKLGSACLALLDDRSDHCLEALAVTLQDVDMHFGSPGDGGSTFGHVRAALEFTFLNSAVDANEPVLERWPFSVAYQHEGAQLRLMFSSDACLNLVATPAAFRSIGDARSFLQALAAPASAAAAPAAAPATGMTTSKIASLCSNYRQGPLAMH</sequence>
<comment type="caution">
    <text evidence="2">The sequence shown here is derived from an EMBL/GenBank/DDBJ whole genome shotgun (WGS) entry which is preliminary data.</text>
</comment>
<name>A0ABP1FKP2_9CHLO</name>
<evidence type="ECO:0000313" key="3">
    <source>
        <dbReference type="Proteomes" id="UP001497392"/>
    </source>
</evidence>
<keyword evidence="3" id="KW-1185">Reference proteome</keyword>
<reference evidence="2 3" key="1">
    <citation type="submission" date="2024-06" db="EMBL/GenBank/DDBJ databases">
        <authorList>
            <person name="Kraege A."/>
            <person name="Thomma B."/>
        </authorList>
    </citation>
    <scope>NUCLEOTIDE SEQUENCE [LARGE SCALE GENOMIC DNA]</scope>
</reference>
<organism evidence="2 3">
    <name type="scientific">Coccomyxa viridis</name>
    <dbReference type="NCBI Taxonomy" id="1274662"/>
    <lineage>
        <taxon>Eukaryota</taxon>
        <taxon>Viridiplantae</taxon>
        <taxon>Chlorophyta</taxon>
        <taxon>core chlorophytes</taxon>
        <taxon>Trebouxiophyceae</taxon>
        <taxon>Trebouxiophyceae incertae sedis</taxon>
        <taxon>Coccomyxaceae</taxon>
        <taxon>Coccomyxa</taxon>
    </lineage>
</organism>
<gene>
    <name evidence="2" type="primary">g339</name>
    <name evidence="2" type="ORF">VP750_LOCUS297</name>
</gene>
<proteinExistence type="predicted"/>
<feature type="signal peptide" evidence="1">
    <location>
        <begin position="1"/>
        <end position="17"/>
    </location>
</feature>
<keyword evidence="1" id="KW-0732">Signal</keyword>
<accession>A0ABP1FKP2</accession>
<dbReference type="EMBL" id="CAXHTA020000001">
    <property type="protein sequence ID" value="CAL5218638.1"/>
    <property type="molecule type" value="Genomic_DNA"/>
</dbReference>
<evidence type="ECO:0000313" key="2">
    <source>
        <dbReference type="EMBL" id="CAL5218638.1"/>
    </source>
</evidence>
<dbReference type="Proteomes" id="UP001497392">
    <property type="component" value="Unassembled WGS sequence"/>
</dbReference>
<feature type="chain" id="PRO_5047123105" evidence="1">
    <location>
        <begin position="18"/>
        <end position="1818"/>
    </location>
</feature>
<protein>
    <submittedName>
        <fullName evidence="2">G339 protein</fullName>
    </submittedName>
</protein>